<feature type="compositionally biased region" description="Basic and acidic residues" evidence="1">
    <location>
        <begin position="8"/>
        <end position="44"/>
    </location>
</feature>
<reference evidence="2 3" key="1">
    <citation type="journal article" date="2022" name="bioRxiv">
        <title>Genomics of Preaxostyla Flagellates Illuminates Evolutionary Transitions and the Path Towards Mitochondrial Loss.</title>
        <authorList>
            <person name="Novak L.V.F."/>
            <person name="Treitli S.C."/>
            <person name="Pyrih J."/>
            <person name="Halakuc P."/>
            <person name="Pipaliya S.V."/>
            <person name="Vacek V."/>
            <person name="Brzon O."/>
            <person name="Soukal P."/>
            <person name="Eme L."/>
            <person name="Dacks J.B."/>
            <person name="Karnkowska A."/>
            <person name="Elias M."/>
            <person name="Hampl V."/>
        </authorList>
    </citation>
    <scope>NUCLEOTIDE SEQUENCE [LARGE SCALE GENOMIC DNA]</scope>
    <source>
        <strain evidence="2">NAU3</strain>
        <tissue evidence="2">Gut</tissue>
    </source>
</reference>
<feature type="region of interest" description="Disordered" evidence="1">
    <location>
        <begin position="1"/>
        <end position="69"/>
    </location>
</feature>
<dbReference type="EMBL" id="JARBJD010000115">
    <property type="protein sequence ID" value="KAK2951657.1"/>
    <property type="molecule type" value="Genomic_DNA"/>
</dbReference>
<gene>
    <name evidence="2" type="ORF">BLNAU_13396</name>
</gene>
<evidence type="ECO:0000313" key="3">
    <source>
        <dbReference type="Proteomes" id="UP001281761"/>
    </source>
</evidence>
<proteinExistence type="predicted"/>
<evidence type="ECO:0000256" key="1">
    <source>
        <dbReference type="SAM" id="MobiDB-lite"/>
    </source>
</evidence>
<protein>
    <submittedName>
        <fullName evidence="2">Uncharacterized protein</fullName>
    </submittedName>
</protein>
<organism evidence="2 3">
    <name type="scientific">Blattamonas nauphoetae</name>
    <dbReference type="NCBI Taxonomy" id="2049346"/>
    <lineage>
        <taxon>Eukaryota</taxon>
        <taxon>Metamonada</taxon>
        <taxon>Preaxostyla</taxon>
        <taxon>Oxymonadida</taxon>
        <taxon>Blattamonas</taxon>
    </lineage>
</organism>
<name>A0ABQ9XM10_9EUKA</name>
<feature type="compositionally biased region" description="Basic and acidic residues" evidence="1">
    <location>
        <begin position="51"/>
        <end position="69"/>
    </location>
</feature>
<accession>A0ABQ9XM10</accession>
<keyword evidence="3" id="KW-1185">Reference proteome</keyword>
<evidence type="ECO:0000313" key="2">
    <source>
        <dbReference type="EMBL" id="KAK2951657.1"/>
    </source>
</evidence>
<dbReference type="Proteomes" id="UP001281761">
    <property type="component" value="Unassembled WGS sequence"/>
</dbReference>
<comment type="caution">
    <text evidence="2">The sequence shown here is derived from an EMBL/GenBank/DDBJ whole genome shotgun (WGS) entry which is preliminary data.</text>
</comment>
<sequence>MVTGARTTKSDAERGLTPRRQAESLSSEKGEIRRSWAKRSDKLVDGSQSTSEKRVVRREREFPPMRRAQ</sequence>